<dbReference type="CDD" id="cd02883">
    <property type="entry name" value="NUDIX_Hydrolase"/>
    <property type="match status" value="1"/>
</dbReference>
<dbReference type="GO" id="GO:0016787">
    <property type="term" value="F:hydrolase activity"/>
    <property type="evidence" value="ECO:0007669"/>
    <property type="project" value="UniProtKB-KW"/>
</dbReference>
<dbReference type="Proteomes" id="UP000250028">
    <property type="component" value="Unassembled WGS sequence"/>
</dbReference>
<reference evidence="6" key="1">
    <citation type="submission" date="2016-10" db="EMBL/GenBank/DDBJ databases">
        <authorList>
            <person name="Varghese N."/>
            <person name="Submissions S."/>
        </authorList>
    </citation>
    <scope>NUCLEOTIDE SEQUENCE [LARGE SCALE GENOMIC DNA]</scope>
    <source>
        <strain evidence="6">DSM 22951</strain>
    </source>
</reference>
<dbReference type="PRINTS" id="PR00502">
    <property type="entry name" value="NUDIXFAMILY"/>
</dbReference>
<evidence type="ECO:0000259" key="4">
    <source>
        <dbReference type="PROSITE" id="PS51462"/>
    </source>
</evidence>
<dbReference type="PROSITE" id="PS51462">
    <property type="entry name" value="NUDIX"/>
    <property type="match status" value="1"/>
</dbReference>
<evidence type="ECO:0000256" key="2">
    <source>
        <dbReference type="ARBA" id="ARBA00022801"/>
    </source>
</evidence>
<feature type="domain" description="Nudix hydrolase" evidence="4">
    <location>
        <begin position="31"/>
        <end position="154"/>
    </location>
</feature>
<dbReference type="Gene3D" id="3.90.79.10">
    <property type="entry name" value="Nucleoside Triphosphate Pyrophosphohydrolase"/>
    <property type="match status" value="1"/>
</dbReference>
<evidence type="ECO:0000256" key="3">
    <source>
        <dbReference type="RuleBase" id="RU003476"/>
    </source>
</evidence>
<dbReference type="EMBL" id="UESZ01000001">
    <property type="protein sequence ID" value="SSA35654.1"/>
    <property type="molecule type" value="Genomic_DNA"/>
</dbReference>
<gene>
    <name evidence="5" type="ORF">SAMN04489750_3021</name>
</gene>
<dbReference type="PANTHER" id="PTHR43736:SF1">
    <property type="entry name" value="DIHYDRONEOPTERIN TRIPHOSPHATE DIPHOSPHATASE"/>
    <property type="match status" value="1"/>
</dbReference>
<comment type="similarity">
    <text evidence="1 3">Belongs to the Nudix hydrolase family.</text>
</comment>
<organism evidence="5 6">
    <name type="scientific">Branchiibius hedensis</name>
    <dbReference type="NCBI Taxonomy" id="672460"/>
    <lineage>
        <taxon>Bacteria</taxon>
        <taxon>Bacillati</taxon>
        <taxon>Actinomycetota</taxon>
        <taxon>Actinomycetes</taxon>
        <taxon>Micrococcales</taxon>
        <taxon>Dermacoccaceae</taxon>
        <taxon>Branchiibius</taxon>
    </lineage>
</organism>
<dbReference type="InterPro" id="IPR020476">
    <property type="entry name" value="Nudix_hydrolase"/>
</dbReference>
<dbReference type="InterPro" id="IPR000086">
    <property type="entry name" value="NUDIX_hydrolase_dom"/>
</dbReference>
<dbReference type="RefSeq" id="WP_281268874.1">
    <property type="nucleotide sequence ID" value="NZ_QGDN01000001.1"/>
</dbReference>
<dbReference type="InterPro" id="IPR020084">
    <property type="entry name" value="NUDIX_hydrolase_CS"/>
</dbReference>
<dbReference type="PANTHER" id="PTHR43736">
    <property type="entry name" value="ADP-RIBOSE PYROPHOSPHATASE"/>
    <property type="match status" value="1"/>
</dbReference>
<keyword evidence="6" id="KW-1185">Reference proteome</keyword>
<dbReference type="AlphaFoldDB" id="A0A2Y8ZUF5"/>
<proteinExistence type="inferred from homology"/>
<protein>
    <submittedName>
        <fullName evidence="5">ADP-ribose pyrophosphatase YjhB, NUDIX family</fullName>
    </submittedName>
</protein>
<dbReference type="SUPFAM" id="SSF55811">
    <property type="entry name" value="Nudix"/>
    <property type="match status" value="1"/>
</dbReference>
<accession>A0A2Y8ZUF5</accession>
<name>A0A2Y8ZUF5_9MICO</name>
<dbReference type="Pfam" id="PF00293">
    <property type="entry name" value="NUDIX"/>
    <property type="match status" value="1"/>
</dbReference>
<evidence type="ECO:0000313" key="5">
    <source>
        <dbReference type="EMBL" id="SSA35654.1"/>
    </source>
</evidence>
<keyword evidence="2 3" id="KW-0378">Hydrolase</keyword>
<dbReference type="InterPro" id="IPR015797">
    <property type="entry name" value="NUDIX_hydrolase-like_dom_sf"/>
</dbReference>
<sequence length="167" mass="18390">MTQPSRTRAAGLRLYRWLPSVVTAPMVHLVTPSFTMGAIAVIEHGDRILALRQLHRRGLSLPGGLVDRGETPQQAVVREVLEETGLRVTSGAVYAVSVATRRRQVDVIFRIVCDTEPTIRPASEAVSYEWVDPSTWDPQLADKSTRRILKALHAAYGDPGPGRVLTD</sequence>
<evidence type="ECO:0000313" key="6">
    <source>
        <dbReference type="Proteomes" id="UP000250028"/>
    </source>
</evidence>
<dbReference type="PROSITE" id="PS00893">
    <property type="entry name" value="NUDIX_BOX"/>
    <property type="match status" value="1"/>
</dbReference>
<evidence type="ECO:0000256" key="1">
    <source>
        <dbReference type="ARBA" id="ARBA00005582"/>
    </source>
</evidence>